<keyword evidence="1" id="KW-0677">Repeat</keyword>
<proteinExistence type="predicted"/>
<gene>
    <name evidence="3" type="ORF">A4U43_C10F13050</name>
</gene>
<dbReference type="PANTHER" id="PTHR47928">
    <property type="entry name" value="REPEAT-CONTAINING PROTEIN, PUTATIVE-RELATED"/>
    <property type="match status" value="1"/>
</dbReference>
<dbReference type="EMBL" id="CM007390">
    <property type="protein sequence ID" value="ONK56795.1"/>
    <property type="molecule type" value="Genomic_DNA"/>
</dbReference>
<evidence type="ECO:0000313" key="3">
    <source>
        <dbReference type="EMBL" id="ONK56795.1"/>
    </source>
</evidence>
<dbReference type="InterPro" id="IPR050421">
    <property type="entry name" value="PPR"/>
</dbReference>
<evidence type="ECO:0000256" key="1">
    <source>
        <dbReference type="ARBA" id="ARBA00022737"/>
    </source>
</evidence>
<sequence length="337" mass="37029">MFKCFPPATTTKFKFPSNRHLLLNTSHSTELSPTSCTTSRYNSSDLPLPASRPLSAPLFLQNAFPVSVPSDSFSFALLSAVLSLRLPSLAPQLHSLLVKSLPLSSSLLPFTSLLQLYPPLHALRLFAEIPHPDPPVYNSLISCLVDNSLVAKAMSTFRAMLHSGVRSTASTLCTLLKAHGLHLSQGKQIHARVCITGCESVVLATALVGFYSRLGMVEDAVNVFNGSSGEKDEGIYNALLSGFVMNRRFEDVFLMVRRMEVNPVALSSVLNVCSELYSLEYGRQVHCLIGGYEEVYPEANNQFLRENGIRLFQFGIDGCKPEQRRCLEVKEGRSAVS</sequence>
<dbReference type="AlphaFoldDB" id="A0A5P1E5S1"/>
<accession>A0A5P1E5S1</accession>
<organism evidence="3 4">
    <name type="scientific">Asparagus officinalis</name>
    <name type="common">Garden asparagus</name>
    <dbReference type="NCBI Taxonomy" id="4686"/>
    <lineage>
        <taxon>Eukaryota</taxon>
        <taxon>Viridiplantae</taxon>
        <taxon>Streptophyta</taxon>
        <taxon>Embryophyta</taxon>
        <taxon>Tracheophyta</taxon>
        <taxon>Spermatophyta</taxon>
        <taxon>Magnoliopsida</taxon>
        <taxon>Liliopsida</taxon>
        <taxon>Asparagales</taxon>
        <taxon>Asparagaceae</taxon>
        <taxon>Asparagoideae</taxon>
        <taxon>Asparagus</taxon>
    </lineage>
</organism>
<dbReference type="NCBIfam" id="TIGR00756">
    <property type="entry name" value="PPR"/>
    <property type="match status" value="2"/>
</dbReference>
<dbReference type="PANTHER" id="PTHR47928:SF207">
    <property type="entry name" value="PENTATRICOPEPTIDE REPEAT-CONTAINING PROTEIN"/>
    <property type="match status" value="1"/>
</dbReference>
<dbReference type="Proteomes" id="UP000243459">
    <property type="component" value="Chromosome 10"/>
</dbReference>
<dbReference type="InterPro" id="IPR002885">
    <property type="entry name" value="PPR_rpt"/>
</dbReference>
<dbReference type="Pfam" id="PF01535">
    <property type="entry name" value="PPR"/>
    <property type="match status" value="3"/>
</dbReference>
<evidence type="ECO:0000256" key="2">
    <source>
        <dbReference type="PROSITE-ProRule" id="PRU00708"/>
    </source>
</evidence>
<evidence type="ECO:0008006" key="5">
    <source>
        <dbReference type="Google" id="ProtNLM"/>
    </source>
</evidence>
<dbReference type="Gene3D" id="1.25.40.10">
    <property type="entry name" value="Tetratricopeptide repeat domain"/>
    <property type="match status" value="2"/>
</dbReference>
<dbReference type="PROSITE" id="PS51375">
    <property type="entry name" value="PPR"/>
    <property type="match status" value="1"/>
</dbReference>
<protein>
    <recommendedName>
        <fullName evidence="5">Pentatricopeptide repeat-containing protein</fullName>
    </recommendedName>
</protein>
<evidence type="ECO:0000313" key="4">
    <source>
        <dbReference type="Proteomes" id="UP000243459"/>
    </source>
</evidence>
<feature type="repeat" description="PPR" evidence="2">
    <location>
        <begin position="133"/>
        <end position="167"/>
    </location>
</feature>
<name>A0A5P1E5S1_ASPOF</name>
<dbReference type="InterPro" id="IPR011990">
    <property type="entry name" value="TPR-like_helical_dom_sf"/>
</dbReference>
<dbReference type="Gramene" id="ONK56795">
    <property type="protein sequence ID" value="ONK56795"/>
    <property type="gene ID" value="A4U43_C10F13050"/>
</dbReference>
<keyword evidence="4" id="KW-1185">Reference proteome</keyword>
<reference evidence="4" key="1">
    <citation type="journal article" date="2017" name="Nat. Commun.">
        <title>The asparagus genome sheds light on the origin and evolution of a young Y chromosome.</title>
        <authorList>
            <person name="Harkess A."/>
            <person name="Zhou J."/>
            <person name="Xu C."/>
            <person name="Bowers J.E."/>
            <person name="Van der Hulst R."/>
            <person name="Ayyampalayam S."/>
            <person name="Mercati F."/>
            <person name="Riccardi P."/>
            <person name="McKain M.R."/>
            <person name="Kakrana A."/>
            <person name="Tang H."/>
            <person name="Ray J."/>
            <person name="Groenendijk J."/>
            <person name="Arikit S."/>
            <person name="Mathioni S.M."/>
            <person name="Nakano M."/>
            <person name="Shan H."/>
            <person name="Telgmann-Rauber A."/>
            <person name="Kanno A."/>
            <person name="Yue Z."/>
            <person name="Chen H."/>
            <person name="Li W."/>
            <person name="Chen Y."/>
            <person name="Xu X."/>
            <person name="Zhang Y."/>
            <person name="Luo S."/>
            <person name="Chen H."/>
            <person name="Gao J."/>
            <person name="Mao Z."/>
            <person name="Pires J.C."/>
            <person name="Luo M."/>
            <person name="Kudrna D."/>
            <person name="Wing R.A."/>
            <person name="Meyers B.C."/>
            <person name="Yi K."/>
            <person name="Kong H."/>
            <person name="Lavrijsen P."/>
            <person name="Sunseri F."/>
            <person name="Falavigna A."/>
            <person name="Ye Y."/>
            <person name="Leebens-Mack J.H."/>
            <person name="Chen G."/>
        </authorList>
    </citation>
    <scope>NUCLEOTIDE SEQUENCE [LARGE SCALE GENOMIC DNA]</scope>
    <source>
        <strain evidence="4">cv. DH0086</strain>
    </source>
</reference>